<dbReference type="InterPro" id="IPR011991">
    <property type="entry name" value="ArsR-like_HTH"/>
</dbReference>
<dbReference type="OrthoDB" id="9793058at2"/>
<dbReference type="NCBIfam" id="NF033788">
    <property type="entry name" value="HTH_metalloreg"/>
    <property type="match status" value="1"/>
</dbReference>
<dbReference type="eggNOG" id="COG0640">
    <property type="taxonomic scope" value="Bacteria"/>
</dbReference>
<accession>A0A0W0VTK1</accession>
<name>A0A0W0VTK1_9GAMM</name>
<evidence type="ECO:0000256" key="2">
    <source>
        <dbReference type="ARBA" id="ARBA00023125"/>
    </source>
</evidence>
<dbReference type="PANTHER" id="PTHR33154:SF33">
    <property type="entry name" value="TRANSCRIPTIONAL REPRESSOR SDPR"/>
    <property type="match status" value="1"/>
</dbReference>
<keyword evidence="6" id="KW-1185">Reference proteome</keyword>
<keyword evidence="1" id="KW-0805">Transcription regulation</keyword>
<dbReference type="CDD" id="cd00090">
    <property type="entry name" value="HTH_ARSR"/>
    <property type="match status" value="1"/>
</dbReference>
<evidence type="ECO:0000259" key="4">
    <source>
        <dbReference type="PROSITE" id="PS50987"/>
    </source>
</evidence>
<dbReference type="GO" id="GO:0003677">
    <property type="term" value="F:DNA binding"/>
    <property type="evidence" value="ECO:0007669"/>
    <property type="project" value="UniProtKB-KW"/>
</dbReference>
<dbReference type="SMART" id="SM00418">
    <property type="entry name" value="HTH_ARSR"/>
    <property type="match status" value="1"/>
</dbReference>
<dbReference type="PROSITE" id="PS50987">
    <property type="entry name" value="HTH_ARSR_2"/>
    <property type="match status" value="1"/>
</dbReference>
<evidence type="ECO:0000256" key="1">
    <source>
        <dbReference type="ARBA" id="ARBA00023015"/>
    </source>
</evidence>
<dbReference type="STRING" id="45067.Llan_0959"/>
<dbReference type="Gene3D" id="1.10.10.10">
    <property type="entry name" value="Winged helix-like DNA-binding domain superfamily/Winged helix DNA-binding domain"/>
    <property type="match status" value="1"/>
</dbReference>
<protein>
    <submittedName>
        <fullName evidence="5">Transcriptional regulator, ArsR family</fullName>
    </submittedName>
</protein>
<dbReference type="RefSeq" id="WP_028374114.1">
    <property type="nucleotide sequence ID" value="NZ_CAAAJD010000043.1"/>
</dbReference>
<dbReference type="AlphaFoldDB" id="A0A0W0VTK1"/>
<evidence type="ECO:0000313" key="5">
    <source>
        <dbReference type="EMBL" id="KTD22998.1"/>
    </source>
</evidence>
<keyword evidence="3" id="KW-0804">Transcription</keyword>
<dbReference type="InterPro" id="IPR001845">
    <property type="entry name" value="HTH_ArsR_DNA-bd_dom"/>
</dbReference>
<dbReference type="Pfam" id="PF01022">
    <property type="entry name" value="HTH_5"/>
    <property type="match status" value="1"/>
</dbReference>
<dbReference type="InterPro" id="IPR036388">
    <property type="entry name" value="WH-like_DNA-bd_sf"/>
</dbReference>
<gene>
    <name evidence="5" type="ORF">Llan_0959</name>
</gene>
<dbReference type="GO" id="GO:0003700">
    <property type="term" value="F:DNA-binding transcription factor activity"/>
    <property type="evidence" value="ECO:0007669"/>
    <property type="project" value="InterPro"/>
</dbReference>
<dbReference type="EMBL" id="LNYI01000018">
    <property type="protein sequence ID" value="KTD22998.1"/>
    <property type="molecule type" value="Genomic_DNA"/>
</dbReference>
<dbReference type="Proteomes" id="UP000054869">
    <property type="component" value="Unassembled WGS sequence"/>
</dbReference>
<evidence type="ECO:0000256" key="3">
    <source>
        <dbReference type="ARBA" id="ARBA00023163"/>
    </source>
</evidence>
<reference evidence="5 6" key="1">
    <citation type="submission" date="2015-11" db="EMBL/GenBank/DDBJ databases">
        <title>Genomic analysis of 38 Legionella species identifies large and diverse effector repertoires.</title>
        <authorList>
            <person name="Burstein D."/>
            <person name="Amaro F."/>
            <person name="Zusman T."/>
            <person name="Lifshitz Z."/>
            <person name="Cohen O."/>
            <person name="Gilbert J.A."/>
            <person name="Pupko T."/>
            <person name="Shuman H.A."/>
            <person name="Segal G."/>
        </authorList>
    </citation>
    <scope>NUCLEOTIDE SEQUENCE [LARGE SCALE GENOMIC DNA]</scope>
    <source>
        <strain evidence="5 6">ATCC 49751</strain>
    </source>
</reference>
<comment type="caution">
    <text evidence="5">The sequence shown here is derived from an EMBL/GenBank/DDBJ whole genome shotgun (WGS) entry which is preliminary data.</text>
</comment>
<keyword evidence="2" id="KW-0238">DNA-binding</keyword>
<dbReference type="PANTHER" id="PTHR33154">
    <property type="entry name" value="TRANSCRIPTIONAL REGULATOR, ARSR FAMILY"/>
    <property type="match status" value="1"/>
</dbReference>
<dbReference type="PATRIC" id="fig|45067.4.peg.993"/>
<dbReference type="InterPro" id="IPR051081">
    <property type="entry name" value="HTH_MetalResp_TranReg"/>
</dbReference>
<sequence>MNLVLVLKALSNERRLQIIEWLKEPGKHFSSSHCDVSLDGVCVGLIEKKSGLSQSTISAYLSQLHQAGLITMERRGQWTYCKLNQPFIEEFFKAFKAKM</sequence>
<dbReference type="SUPFAM" id="SSF46785">
    <property type="entry name" value="Winged helix' DNA-binding domain"/>
    <property type="match status" value="1"/>
</dbReference>
<dbReference type="InterPro" id="IPR036390">
    <property type="entry name" value="WH_DNA-bd_sf"/>
</dbReference>
<evidence type="ECO:0000313" key="6">
    <source>
        <dbReference type="Proteomes" id="UP000054869"/>
    </source>
</evidence>
<proteinExistence type="predicted"/>
<organism evidence="5 6">
    <name type="scientific">Legionella lansingensis</name>
    <dbReference type="NCBI Taxonomy" id="45067"/>
    <lineage>
        <taxon>Bacteria</taxon>
        <taxon>Pseudomonadati</taxon>
        <taxon>Pseudomonadota</taxon>
        <taxon>Gammaproteobacteria</taxon>
        <taxon>Legionellales</taxon>
        <taxon>Legionellaceae</taxon>
        <taxon>Legionella</taxon>
    </lineage>
</organism>
<feature type="domain" description="HTH arsR-type" evidence="4">
    <location>
        <begin position="1"/>
        <end position="99"/>
    </location>
</feature>